<proteinExistence type="predicted"/>
<dbReference type="AlphaFoldDB" id="A0A086TME2"/>
<dbReference type="EMBL" id="KN042429">
    <property type="protein sequence ID" value="KFH63119.1"/>
    <property type="molecule type" value="Genomic_DNA"/>
</dbReference>
<dbReference type="Proteomes" id="UP000243308">
    <property type="component" value="Unassembled WGS sequence"/>
</dbReference>
<reference evidence="2 3" key="1">
    <citation type="submission" date="2011-02" db="EMBL/GenBank/DDBJ databases">
        <title>The Genome Sequence of Mortierella verticillata NRRL 6337.</title>
        <authorList>
            <consortium name="The Broad Institute Genome Sequencing Platform"/>
            <person name="Russ C."/>
            <person name="Cuomo C."/>
            <person name="Burger G."/>
            <person name="Gray M.W."/>
            <person name="Holland P.W.H."/>
            <person name="King N."/>
            <person name="Lang F.B.F."/>
            <person name="Roger A.J."/>
            <person name="Ruiz-Trillo I."/>
            <person name="Young S.K."/>
            <person name="Zeng Q."/>
            <person name="Gargeya S."/>
            <person name="Alvarado L."/>
            <person name="Berlin A."/>
            <person name="Chapman S.B."/>
            <person name="Chen Z."/>
            <person name="Freedman E."/>
            <person name="Gellesch M."/>
            <person name="Goldberg J."/>
            <person name="Griggs A."/>
            <person name="Gujja S."/>
            <person name="Heilman E."/>
            <person name="Heiman D."/>
            <person name="Howarth C."/>
            <person name="Mehta T."/>
            <person name="Neiman D."/>
            <person name="Pearson M."/>
            <person name="Roberts A."/>
            <person name="Saif S."/>
            <person name="Shea T."/>
            <person name="Shenoy N."/>
            <person name="Sisk P."/>
            <person name="Stolte C."/>
            <person name="Sykes S."/>
            <person name="White J."/>
            <person name="Yandava C."/>
            <person name="Haas B."/>
            <person name="Nusbaum C."/>
            <person name="Birren B."/>
        </authorList>
    </citation>
    <scope>NUCLEOTIDE SEQUENCE [LARGE SCALE GENOMIC DNA]</scope>
    <source>
        <strain evidence="2 3">NRRL 6337</strain>
    </source>
</reference>
<evidence type="ECO:0000313" key="2">
    <source>
        <dbReference type="EMBL" id="KFH63119.1"/>
    </source>
</evidence>
<feature type="signal peptide" evidence="1">
    <location>
        <begin position="1"/>
        <end position="27"/>
    </location>
</feature>
<evidence type="ECO:0000313" key="3">
    <source>
        <dbReference type="Proteomes" id="UP000243308"/>
    </source>
</evidence>
<gene>
    <name evidence="2" type="ORF">MVEG_11156</name>
</gene>
<protein>
    <submittedName>
        <fullName evidence="2">Uncharacterized protein</fullName>
    </submittedName>
</protein>
<feature type="chain" id="PRO_5001815879" evidence="1">
    <location>
        <begin position="28"/>
        <end position="166"/>
    </location>
</feature>
<keyword evidence="1" id="KW-0732">Signal</keyword>
<accession>A0A086TME2</accession>
<dbReference type="OrthoDB" id="10333297at2759"/>
<keyword evidence="3" id="KW-1185">Reference proteome</keyword>
<sequence>MLFKNRSVAVAALTSCIALALMAAVESVSVPSPAPAPAPLDPALDKCLRDGMAKINPSLADLYNMCVTTPPPEVRASDEGLAPVCSITAVKQWLAKRYPSVPEKDLFRSIESAVDLKAAASAMQPCFLVETSHDKAVTVPPDNNGQHPSSNQQWQDHSLWLEFLGL</sequence>
<evidence type="ECO:0000256" key="1">
    <source>
        <dbReference type="SAM" id="SignalP"/>
    </source>
</evidence>
<organism evidence="2 3">
    <name type="scientific">Podila verticillata NRRL 6337</name>
    <dbReference type="NCBI Taxonomy" id="1069443"/>
    <lineage>
        <taxon>Eukaryota</taxon>
        <taxon>Fungi</taxon>
        <taxon>Fungi incertae sedis</taxon>
        <taxon>Mucoromycota</taxon>
        <taxon>Mortierellomycotina</taxon>
        <taxon>Mortierellomycetes</taxon>
        <taxon>Mortierellales</taxon>
        <taxon>Mortierellaceae</taxon>
        <taxon>Podila</taxon>
    </lineage>
</organism>
<name>A0A086TME2_9FUNG</name>